<feature type="domain" description="THUMP" evidence="13">
    <location>
        <begin position="64"/>
        <end position="168"/>
    </location>
</feature>
<dbReference type="GO" id="GO:0002937">
    <property type="term" value="P:tRNA 4-thiouridine biosynthesis"/>
    <property type="evidence" value="ECO:0007669"/>
    <property type="project" value="TreeGrafter"/>
</dbReference>
<feature type="binding site" evidence="11">
    <location>
        <position position="299"/>
    </location>
    <ligand>
        <name>ATP</name>
        <dbReference type="ChEBI" id="CHEBI:30616"/>
    </ligand>
</feature>
<comment type="caution">
    <text evidence="11">Lacks conserved residue(s) required for the propagation of feature annotation.</text>
</comment>
<dbReference type="SUPFAM" id="SSF52402">
    <property type="entry name" value="Adenine nucleotide alpha hydrolases-like"/>
    <property type="match status" value="1"/>
</dbReference>
<dbReference type="InterPro" id="IPR054173">
    <property type="entry name" value="ThiI_fer"/>
</dbReference>
<feature type="binding site" evidence="11">
    <location>
        <position position="268"/>
    </location>
    <ligand>
        <name>ATP</name>
        <dbReference type="ChEBI" id="CHEBI:30616"/>
    </ligand>
</feature>
<dbReference type="InterPro" id="IPR049962">
    <property type="entry name" value="THUMP_ThiI"/>
</dbReference>
<evidence type="ECO:0000256" key="8">
    <source>
        <dbReference type="ARBA" id="ARBA00022977"/>
    </source>
</evidence>
<keyword evidence="4 11" id="KW-0808">Transferase</keyword>
<evidence type="ECO:0000256" key="2">
    <source>
        <dbReference type="ARBA" id="ARBA00022490"/>
    </source>
</evidence>
<proteinExistence type="inferred from homology"/>
<dbReference type="HAMAP" id="MF_00021">
    <property type="entry name" value="ThiI"/>
    <property type="match status" value="1"/>
</dbReference>
<dbReference type="PANTHER" id="PTHR43209">
    <property type="entry name" value="TRNA SULFURTRANSFERASE"/>
    <property type="match status" value="1"/>
</dbReference>
<evidence type="ECO:0000256" key="7">
    <source>
        <dbReference type="ARBA" id="ARBA00022884"/>
    </source>
</evidence>
<comment type="subcellular location">
    <subcellularLocation>
        <location evidence="1 11">Cytoplasm</location>
    </subcellularLocation>
</comment>
<dbReference type="GO" id="GO:0004810">
    <property type="term" value="F:CCA tRNA nucleotidyltransferase activity"/>
    <property type="evidence" value="ECO:0007669"/>
    <property type="project" value="InterPro"/>
</dbReference>
<dbReference type="PROSITE" id="PS50206">
    <property type="entry name" value="RHODANESE_3"/>
    <property type="match status" value="1"/>
</dbReference>
<dbReference type="CDD" id="cd01712">
    <property type="entry name" value="PPase_ThiI"/>
    <property type="match status" value="1"/>
</dbReference>
<keyword evidence="3 11" id="KW-0820">tRNA-binding</keyword>
<dbReference type="GO" id="GO:0009228">
    <property type="term" value="P:thiamine biosynthetic process"/>
    <property type="evidence" value="ECO:0007669"/>
    <property type="project" value="UniProtKB-KW"/>
</dbReference>
<dbReference type="InterPro" id="IPR050102">
    <property type="entry name" value="tRNA_sulfurtransferase_ThiI"/>
</dbReference>
<dbReference type="SUPFAM" id="SSF143437">
    <property type="entry name" value="THUMP domain-like"/>
    <property type="match status" value="1"/>
</dbReference>
<dbReference type="InterPro" id="IPR001763">
    <property type="entry name" value="Rhodanese-like_dom"/>
</dbReference>
<dbReference type="Gene3D" id="3.30.2130.30">
    <property type="match status" value="1"/>
</dbReference>
<dbReference type="InterPro" id="IPR020536">
    <property type="entry name" value="ThiI_AANH"/>
</dbReference>
<evidence type="ECO:0000313" key="14">
    <source>
        <dbReference type="EMBL" id="MUH71584.1"/>
    </source>
</evidence>
<reference evidence="14 15" key="1">
    <citation type="submission" date="2019-11" db="EMBL/GenBank/DDBJ databases">
        <title>P. haliotis isolates from Z. marina roots.</title>
        <authorList>
            <person name="Cohen M."/>
            <person name="Jospin G."/>
            <person name="Eisen J.A."/>
            <person name="Coil D.A."/>
        </authorList>
    </citation>
    <scope>NUCLEOTIDE SEQUENCE [LARGE SCALE GENOMIC DNA]</scope>
    <source>
        <strain evidence="14 15">UCD-MCMsp1aY</strain>
    </source>
</reference>
<keyword evidence="5 11" id="KW-0547">Nucleotide-binding</keyword>
<feature type="binding site" evidence="11">
    <location>
        <position position="290"/>
    </location>
    <ligand>
        <name>ATP</name>
        <dbReference type="ChEBI" id="CHEBI:30616"/>
    </ligand>
</feature>
<organism evidence="14 15">
    <name type="scientific">Psychrosphaera haliotis</name>
    <dbReference type="NCBI Taxonomy" id="555083"/>
    <lineage>
        <taxon>Bacteria</taxon>
        <taxon>Pseudomonadati</taxon>
        <taxon>Pseudomonadota</taxon>
        <taxon>Gammaproteobacteria</taxon>
        <taxon>Alteromonadales</taxon>
        <taxon>Pseudoalteromonadaceae</taxon>
        <taxon>Psychrosphaera</taxon>
    </lineage>
</organism>
<dbReference type="InterPro" id="IPR014729">
    <property type="entry name" value="Rossmann-like_a/b/a_fold"/>
</dbReference>
<evidence type="ECO:0000313" key="15">
    <source>
        <dbReference type="Proteomes" id="UP000439994"/>
    </source>
</evidence>
<comment type="catalytic activity">
    <reaction evidence="11">
        <text>[ThiI sulfur-carrier protein]-S-sulfanyl-L-cysteine + a uridine in tRNA + 2 reduced [2Fe-2S]-[ferredoxin] + ATP + H(+) = [ThiI sulfur-carrier protein]-L-cysteine + a 4-thiouridine in tRNA + 2 oxidized [2Fe-2S]-[ferredoxin] + AMP + diphosphate</text>
        <dbReference type="Rhea" id="RHEA:24176"/>
        <dbReference type="Rhea" id="RHEA-COMP:10000"/>
        <dbReference type="Rhea" id="RHEA-COMP:10001"/>
        <dbReference type="Rhea" id="RHEA-COMP:13337"/>
        <dbReference type="Rhea" id="RHEA-COMP:13338"/>
        <dbReference type="Rhea" id="RHEA-COMP:13339"/>
        <dbReference type="Rhea" id="RHEA-COMP:13340"/>
        <dbReference type="ChEBI" id="CHEBI:15378"/>
        <dbReference type="ChEBI" id="CHEBI:29950"/>
        <dbReference type="ChEBI" id="CHEBI:30616"/>
        <dbReference type="ChEBI" id="CHEBI:33019"/>
        <dbReference type="ChEBI" id="CHEBI:33737"/>
        <dbReference type="ChEBI" id="CHEBI:33738"/>
        <dbReference type="ChEBI" id="CHEBI:61963"/>
        <dbReference type="ChEBI" id="CHEBI:65315"/>
        <dbReference type="ChEBI" id="CHEBI:136798"/>
        <dbReference type="ChEBI" id="CHEBI:456215"/>
        <dbReference type="EC" id="2.8.1.4"/>
    </reaction>
</comment>
<dbReference type="InterPro" id="IPR036873">
    <property type="entry name" value="Rhodanese-like_dom_sf"/>
</dbReference>
<dbReference type="Gene3D" id="3.40.250.10">
    <property type="entry name" value="Rhodanese-like domain"/>
    <property type="match status" value="1"/>
</dbReference>
<keyword evidence="6 11" id="KW-0067">ATP-binding</keyword>
<dbReference type="GO" id="GO:0000049">
    <property type="term" value="F:tRNA binding"/>
    <property type="evidence" value="ECO:0007669"/>
    <property type="project" value="UniProtKB-UniRule"/>
</dbReference>
<dbReference type="Gene3D" id="3.40.50.620">
    <property type="entry name" value="HUPs"/>
    <property type="match status" value="1"/>
</dbReference>
<dbReference type="PANTHER" id="PTHR43209:SF1">
    <property type="entry name" value="TRNA SULFURTRANSFERASE"/>
    <property type="match status" value="1"/>
</dbReference>
<evidence type="ECO:0000256" key="9">
    <source>
        <dbReference type="ARBA" id="ARBA00023157"/>
    </source>
</evidence>
<dbReference type="CDD" id="cd00158">
    <property type="entry name" value="RHOD"/>
    <property type="match status" value="1"/>
</dbReference>
<dbReference type="InterPro" id="IPR026340">
    <property type="entry name" value="THII_Thiazole_biosynth_dom"/>
</dbReference>
<evidence type="ECO:0000256" key="6">
    <source>
        <dbReference type="ARBA" id="ARBA00022840"/>
    </source>
</evidence>
<dbReference type="GO" id="GO:0052837">
    <property type="term" value="P:thiazole biosynthetic process"/>
    <property type="evidence" value="ECO:0007669"/>
    <property type="project" value="InterPro"/>
</dbReference>
<dbReference type="CDD" id="cd11716">
    <property type="entry name" value="THUMP_ThiI"/>
    <property type="match status" value="1"/>
</dbReference>
<dbReference type="GO" id="GO:0009229">
    <property type="term" value="P:thiamine diphosphate biosynthetic process"/>
    <property type="evidence" value="ECO:0007669"/>
    <property type="project" value="UniProtKB-UniRule"/>
</dbReference>
<dbReference type="NCBIfam" id="TIGR04271">
    <property type="entry name" value="ThiI_C_thiazole"/>
    <property type="match status" value="1"/>
</dbReference>
<sequence length="486" mass="54943">MMKLIVKYHPEINIKSRSVRKRFYKLLESNLRIILKKVHPKAHIISRWTDILVDAPLATPEEREQLLDLIVRIPGVDQFNEVVEYPFVDFDQAYKDVSRHWQDEIAGKSFCVRIKRTGKHDFTSSELERYVGGGLNQAVESARVQLKKPELTIKAELRDDVFHVIKANHKGLGGMPLPSQEDVLALMSGGFDSGVAAYHLIRRGARTHFCFFNLGGKEHEIGVKQACHQVWNAYSSSHKTRFISVNFEPVVAEILTKIDNGLMGVVLKRMMMRAASKVADKLNIKALVTGESLGQVSSQTLTNLNVIDRVTETLILRPLIHIDKSEIIDTARKIGSHDLAAAMPEYCGVISKKPTTRAVLSEIEAAEANFDFSILDDAIYHANMMDVREIENETHEEVKEVEQVTDLSSDSIVLDIRSPEETDNAPLDLGDIEVIELPFFKLATKFGDLDQTKSYYLYCDRGVMSRLQALLLHEHGYTDVKVYRKG</sequence>
<feature type="domain" description="Rhodanese" evidence="12">
    <location>
        <begin position="407"/>
        <end position="486"/>
    </location>
</feature>
<comment type="similarity">
    <text evidence="11">Belongs to the ThiI family.</text>
</comment>
<comment type="caution">
    <text evidence="14">The sequence shown here is derived from an EMBL/GenBank/DDBJ whole genome shotgun (WGS) entry which is preliminary data.</text>
</comment>
<dbReference type="GO" id="GO:0140741">
    <property type="term" value="F:tRNA-uracil-4 sulfurtransferase activity"/>
    <property type="evidence" value="ECO:0007669"/>
    <property type="project" value="UniProtKB-EC"/>
</dbReference>
<evidence type="ECO:0000256" key="3">
    <source>
        <dbReference type="ARBA" id="ARBA00022555"/>
    </source>
</evidence>
<dbReference type="SMART" id="SM00981">
    <property type="entry name" value="THUMP"/>
    <property type="match status" value="1"/>
</dbReference>
<comment type="pathway">
    <text evidence="11">Cofactor biosynthesis; thiamine diphosphate biosynthesis.</text>
</comment>
<keyword evidence="7 11" id="KW-0694">RNA-binding</keyword>
<gene>
    <name evidence="11 14" type="primary">thiI</name>
    <name evidence="14" type="ORF">GNP35_03160</name>
</gene>
<keyword evidence="8 11" id="KW-0784">Thiamine biosynthesis</keyword>
<evidence type="ECO:0000256" key="11">
    <source>
        <dbReference type="HAMAP-Rule" id="MF_00021"/>
    </source>
</evidence>
<protein>
    <recommendedName>
        <fullName evidence="11">tRNA sulfurtransferase</fullName>
        <ecNumber evidence="11">2.8.1.4</ecNumber>
    </recommendedName>
    <alternativeName>
        <fullName evidence="11">Sulfur carrier protein ThiS sulfurtransferase</fullName>
    </alternativeName>
    <alternativeName>
        <fullName evidence="11">Thiamine biosynthesis protein ThiI</fullName>
    </alternativeName>
    <alternativeName>
        <fullName evidence="11">tRNA 4-thiouridine synthase</fullName>
    </alternativeName>
</protein>
<dbReference type="NCBIfam" id="TIGR00342">
    <property type="entry name" value="tRNA uracil 4-sulfurtransferase ThiI"/>
    <property type="match status" value="1"/>
</dbReference>
<accession>A0A6N8F622</accession>
<dbReference type="Pfam" id="PF00581">
    <property type="entry name" value="Rhodanese"/>
    <property type="match status" value="1"/>
</dbReference>
<dbReference type="InterPro" id="IPR003720">
    <property type="entry name" value="tRNA_STrfase"/>
</dbReference>
<keyword evidence="15" id="KW-1185">Reference proteome</keyword>
<feature type="active site" description="Cysteine persulfide intermediate" evidence="11">
    <location>
        <position position="459"/>
    </location>
</feature>
<dbReference type="EMBL" id="WOCD01000001">
    <property type="protein sequence ID" value="MUH71584.1"/>
    <property type="molecule type" value="Genomic_DNA"/>
</dbReference>
<dbReference type="Pfam" id="PF02926">
    <property type="entry name" value="THUMP"/>
    <property type="match status" value="1"/>
</dbReference>
<comment type="catalytic activity">
    <reaction evidence="11">
        <text>[ThiS sulfur-carrier protein]-C-terminal Gly-Gly-AMP + S-sulfanyl-L-cysteinyl-[cysteine desulfurase] + AH2 = [ThiS sulfur-carrier protein]-C-terminal-Gly-aminoethanethioate + L-cysteinyl-[cysteine desulfurase] + A + AMP + 2 H(+)</text>
        <dbReference type="Rhea" id="RHEA:43340"/>
        <dbReference type="Rhea" id="RHEA-COMP:12157"/>
        <dbReference type="Rhea" id="RHEA-COMP:12158"/>
        <dbReference type="Rhea" id="RHEA-COMP:12910"/>
        <dbReference type="Rhea" id="RHEA-COMP:19908"/>
        <dbReference type="ChEBI" id="CHEBI:13193"/>
        <dbReference type="ChEBI" id="CHEBI:15378"/>
        <dbReference type="ChEBI" id="CHEBI:17499"/>
        <dbReference type="ChEBI" id="CHEBI:29950"/>
        <dbReference type="ChEBI" id="CHEBI:61963"/>
        <dbReference type="ChEBI" id="CHEBI:90618"/>
        <dbReference type="ChEBI" id="CHEBI:232372"/>
        <dbReference type="ChEBI" id="CHEBI:456215"/>
    </reaction>
</comment>
<dbReference type="PROSITE" id="PS51165">
    <property type="entry name" value="THUMP"/>
    <property type="match status" value="1"/>
</dbReference>
<keyword evidence="10 11" id="KW-0676">Redox-active center</keyword>
<evidence type="ECO:0000256" key="5">
    <source>
        <dbReference type="ARBA" id="ARBA00022741"/>
    </source>
</evidence>
<evidence type="ECO:0000259" key="12">
    <source>
        <dbReference type="PROSITE" id="PS50206"/>
    </source>
</evidence>
<evidence type="ECO:0000256" key="4">
    <source>
        <dbReference type="ARBA" id="ARBA00022679"/>
    </source>
</evidence>
<dbReference type="InterPro" id="IPR004114">
    <property type="entry name" value="THUMP_dom"/>
</dbReference>
<dbReference type="UniPathway" id="UPA00060"/>
<dbReference type="Pfam" id="PF22025">
    <property type="entry name" value="ThiI_fer"/>
    <property type="match status" value="1"/>
</dbReference>
<comment type="function">
    <text evidence="11">Catalyzes the ATP-dependent transfer of a sulfur to tRNA to produce 4-thiouridine in position 8 of tRNAs, which functions as a near-UV photosensor. Also catalyzes the transfer of sulfur to the sulfur carrier protein ThiS, forming ThiS-thiocarboxylate. This is a step in the synthesis of thiazole, in the thiamine biosynthesis pathway. The sulfur is donated as persulfide by IscS.</text>
</comment>
<keyword evidence="2 11" id="KW-0963">Cytoplasm</keyword>
<dbReference type="Proteomes" id="UP000439994">
    <property type="component" value="Unassembled WGS sequence"/>
</dbReference>
<evidence type="ECO:0000259" key="13">
    <source>
        <dbReference type="PROSITE" id="PS51165"/>
    </source>
</evidence>
<dbReference type="GO" id="GO:0005524">
    <property type="term" value="F:ATP binding"/>
    <property type="evidence" value="ECO:0007669"/>
    <property type="project" value="UniProtKB-UniRule"/>
</dbReference>
<evidence type="ECO:0000256" key="10">
    <source>
        <dbReference type="ARBA" id="ARBA00023284"/>
    </source>
</evidence>
<dbReference type="RefSeq" id="WP_330997699.1">
    <property type="nucleotide sequence ID" value="NZ_WOCD01000001.1"/>
</dbReference>
<dbReference type="GO" id="GO:0005829">
    <property type="term" value="C:cytosol"/>
    <property type="evidence" value="ECO:0007669"/>
    <property type="project" value="TreeGrafter"/>
</dbReference>
<feature type="disulfide bond" description="Redox-active" evidence="11">
    <location>
        <begin position="347"/>
        <end position="459"/>
    </location>
</feature>
<dbReference type="EC" id="2.8.1.4" evidence="11"/>
<dbReference type="SUPFAM" id="SSF52821">
    <property type="entry name" value="Rhodanese/Cell cycle control phosphatase"/>
    <property type="match status" value="1"/>
</dbReference>
<dbReference type="AlphaFoldDB" id="A0A6N8F622"/>
<keyword evidence="9 11" id="KW-1015">Disulfide bond</keyword>
<dbReference type="InterPro" id="IPR049961">
    <property type="entry name" value="ThiI_N"/>
</dbReference>
<name>A0A6N8F622_9GAMM</name>
<dbReference type="Pfam" id="PF02568">
    <property type="entry name" value="ThiI"/>
    <property type="match status" value="1"/>
</dbReference>
<evidence type="ECO:0000256" key="1">
    <source>
        <dbReference type="ARBA" id="ARBA00004496"/>
    </source>
</evidence>
<feature type="binding site" evidence="11">
    <location>
        <begin position="186"/>
        <end position="187"/>
    </location>
    <ligand>
        <name>ATP</name>
        <dbReference type="ChEBI" id="CHEBI:30616"/>
    </ligand>
</feature>